<evidence type="ECO:0000313" key="4">
    <source>
        <dbReference type="EMBL" id="MBP0615003.1"/>
    </source>
</evidence>
<dbReference type="EMBL" id="JAGJCF010000003">
    <property type="protein sequence ID" value="MBP0615003.1"/>
    <property type="molecule type" value="Genomic_DNA"/>
</dbReference>
<dbReference type="InterPro" id="IPR004045">
    <property type="entry name" value="Glutathione_S-Trfase_N"/>
</dbReference>
<dbReference type="PROSITE" id="PS50405">
    <property type="entry name" value="GST_CTER"/>
    <property type="match status" value="1"/>
</dbReference>
<dbReference type="RefSeq" id="WP_209593439.1">
    <property type="nucleotide sequence ID" value="NZ_JAGJCF010000003.1"/>
</dbReference>
<evidence type="ECO:0000256" key="1">
    <source>
        <dbReference type="RuleBase" id="RU003494"/>
    </source>
</evidence>
<dbReference type="SUPFAM" id="SSF52833">
    <property type="entry name" value="Thioredoxin-like"/>
    <property type="match status" value="1"/>
</dbReference>
<name>A0ABS4BE19_9HYPH</name>
<dbReference type="PROSITE" id="PS50404">
    <property type="entry name" value="GST_NTER"/>
    <property type="match status" value="1"/>
</dbReference>
<dbReference type="Gene3D" id="1.20.1050.10">
    <property type="match status" value="1"/>
</dbReference>
<dbReference type="Gene3D" id="3.40.30.10">
    <property type="entry name" value="Glutaredoxin"/>
    <property type="match status" value="1"/>
</dbReference>
<dbReference type="InterPro" id="IPR036249">
    <property type="entry name" value="Thioredoxin-like_sf"/>
</dbReference>
<gene>
    <name evidence="4" type="ORF">J6595_05355</name>
</gene>
<dbReference type="CDD" id="cd03056">
    <property type="entry name" value="GST_N_4"/>
    <property type="match status" value="1"/>
</dbReference>
<dbReference type="Pfam" id="PF02798">
    <property type="entry name" value="GST_N"/>
    <property type="match status" value="1"/>
</dbReference>
<dbReference type="SFLD" id="SFLDS00019">
    <property type="entry name" value="Glutathione_Transferase_(cytos"/>
    <property type="match status" value="1"/>
</dbReference>
<dbReference type="SFLD" id="SFLDG00358">
    <property type="entry name" value="Main_(cytGST)"/>
    <property type="match status" value="1"/>
</dbReference>
<evidence type="ECO:0000259" key="3">
    <source>
        <dbReference type="PROSITE" id="PS50405"/>
    </source>
</evidence>
<organism evidence="4 5">
    <name type="scientific">Jiella mangrovi</name>
    <dbReference type="NCBI Taxonomy" id="2821407"/>
    <lineage>
        <taxon>Bacteria</taxon>
        <taxon>Pseudomonadati</taxon>
        <taxon>Pseudomonadota</taxon>
        <taxon>Alphaproteobacteria</taxon>
        <taxon>Hyphomicrobiales</taxon>
        <taxon>Aurantimonadaceae</taxon>
        <taxon>Jiella</taxon>
    </lineage>
</organism>
<dbReference type="InterPro" id="IPR010987">
    <property type="entry name" value="Glutathione-S-Trfase_C-like"/>
</dbReference>
<protein>
    <submittedName>
        <fullName evidence="4">Glutathione S-transferase family protein</fullName>
    </submittedName>
</protein>
<evidence type="ECO:0000313" key="5">
    <source>
        <dbReference type="Proteomes" id="UP000678276"/>
    </source>
</evidence>
<comment type="similarity">
    <text evidence="1">Belongs to the GST superfamily.</text>
</comment>
<reference evidence="4 5" key="1">
    <citation type="submission" date="2021-04" db="EMBL/GenBank/DDBJ databases">
        <title>Whole genome sequence of Jiella sp. KSK16Y-1.</title>
        <authorList>
            <person name="Tuo L."/>
        </authorList>
    </citation>
    <scope>NUCLEOTIDE SEQUENCE [LARGE SCALE GENOMIC DNA]</scope>
    <source>
        <strain evidence="4 5">KSK16Y-1</strain>
    </source>
</reference>
<sequence length="203" mass="22622">MITIYGMPSSGNCYKPRLLAALIGRSFRHIGVSTEDGGTARPEYLTKNPVGKVPLLETDDGRYLPESNAILYYLGEGTAFVPTDPFERAEMLSWMFFEQYSHEPFVAVRRSLIIYPRLSAFATDDRLAETLAGGIKALGVMERRLAEHDWLAGRSASLADITLYAYTHVADEGGFDLNAFPAISAWLRRIEALPGYQPITWLP</sequence>
<feature type="domain" description="GST C-terminal" evidence="3">
    <location>
        <begin position="84"/>
        <end position="203"/>
    </location>
</feature>
<dbReference type="Proteomes" id="UP000678276">
    <property type="component" value="Unassembled WGS sequence"/>
</dbReference>
<dbReference type="InterPro" id="IPR040079">
    <property type="entry name" value="Glutathione_S-Trfase"/>
</dbReference>
<dbReference type="InterPro" id="IPR004046">
    <property type="entry name" value="GST_C"/>
</dbReference>
<accession>A0ABS4BE19</accession>
<dbReference type="PANTHER" id="PTHR44051">
    <property type="entry name" value="GLUTATHIONE S-TRANSFERASE-RELATED"/>
    <property type="match status" value="1"/>
</dbReference>
<dbReference type="SUPFAM" id="SSF47616">
    <property type="entry name" value="GST C-terminal domain-like"/>
    <property type="match status" value="1"/>
</dbReference>
<comment type="caution">
    <text evidence="4">The sequence shown here is derived from an EMBL/GenBank/DDBJ whole genome shotgun (WGS) entry which is preliminary data.</text>
</comment>
<evidence type="ECO:0000259" key="2">
    <source>
        <dbReference type="PROSITE" id="PS50404"/>
    </source>
</evidence>
<dbReference type="PANTHER" id="PTHR44051:SF2">
    <property type="entry name" value="HYPOTHETICAL GLUTATHIONE S-TRANSFERASE LIKE PROTEIN"/>
    <property type="match status" value="1"/>
</dbReference>
<dbReference type="InterPro" id="IPR036282">
    <property type="entry name" value="Glutathione-S-Trfase_C_sf"/>
</dbReference>
<proteinExistence type="inferred from homology"/>
<keyword evidence="5" id="KW-1185">Reference proteome</keyword>
<dbReference type="Pfam" id="PF00043">
    <property type="entry name" value="GST_C"/>
    <property type="match status" value="1"/>
</dbReference>
<feature type="domain" description="GST N-terminal" evidence="2">
    <location>
        <begin position="1"/>
        <end position="82"/>
    </location>
</feature>